<feature type="domain" description="Nucleotide-diphospho-sugar transferase" evidence="1">
    <location>
        <begin position="106"/>
        <end position="322"/>
    </location>
</feature>
<organism evidence="4">
    <name type="scientific">Anisakis simplex</name>
    <name type="common">Herring worm</name>
    <dbReference type="NCBI Taxonomy" id="6269"/>
    <lineage>
        <taxon>Eukaryota</taxon>
        <taxon>Metazoa</taxon>
        <taxon>Ecdysozoa</taxon>
        <taxon>Nematoda</taxon>
        <taxon>Chromadorea</taxon>
        <taxon>Rhabditida</taxon>
        <taxon>Spirurina</taxon>
        <taxon>Ascaridomorpha</taxon>
        <taxon>Ascaridoidea</taxon>
        <taxon>Anisakidae</taxon>
        <taxon>Anisakis</taxon>
        <taxon>Anisakis simplex complex</taxon>
    </lineage>
</organism>
<gene>
    <name evidence="2" type="ORF">ASIM_LOCUS594</name>
</gene>
<proteinExistence type="predicted"/>
<dbReference type="OrthoDB" id="5838555at2759"/>
<dbReference type="InterPro" id="IPR005069">
    <property type="entry name" value="Nucl-diP-sugar_transferase"/>
</dbReference>
<dbReference type="WBParaSite" id="ASIM_0000069401-mRNA-1">
    <property type="protein sequence ID" value="ASIM_0000069401-mRNA-1"/>
    <property type="gene ID" value="ASIM_0000069401"/>
</dbReference>
<name>A0A0M3IZL1_ANISI</name>
<accession>A0A0M3IZL1</accession>
<sequence>MRICSRWISNPPGHLIAPAIILLFLYGCIPPDNQLQIAKIERDILKLLNENAASVSMESIRQATDYANFIRRLKAIGKPPNIQFLNNKITDLVLNHLCNLSIMKGALDRMAFVTFDEESAQTIQAFYPSIPILIYENPLLQGGIKSQADNAGQIVHQMYRYQLMFIFRANLIRTLLYEDISLWMTQADSIWRASLFDFGYDLDHDQNNDLTDYDAYFDTVGTDEIFYFKKLQPWICGSTIFARANDRSRRLFDRLHTLLLQMVAADSALLSKLCQNAVAKCYLMPHSVASNINWFYGPERKNPPYFIQIDGTAKNTTKMKYLRDNGFGFIDERTNECSHAAVRDGIYRLELAPKTIMTDQIFPFNFEFEDITIRLIPFGMQRYQRLKFIPAYRARYSIKYP</sequence>
<evidence type="ECO:0000313" key="3">
    <source>
        <dbReference type="Proteomes" id="UP000267096"/>
    </source>
</evidence>
<evidence type="ECO:0000313" key="2">
    <source>
        <dbReference type="EMBL" id="VDK17880.1"/>
    </source>
</evidence>
<keyword evidence="3" id="KW-1185">Reference proteome</keyword>
<dbReference type="PANTHER" id="PTHR31967">
    <property type="entry name" value="GROUNDHOG (HEDGEHOG-LIKE FAMILY)-RELATED"/>
    <property type="match status" value="1"/>
</dbReference>
<dbReference type="PROSITE" id="PS51257">
    <property type="entry name" value="PROKAR_LIPOPROTEIN"/>
    <property type="match status" value="1"/>
</dbReference>
<reference evidence="2 3" key="2">
    <citation type="submission" date="2018-11" db="EMBL/GenBank/DDBJ databases">
        <authorList>
            <consortium name="Pathogen Informatics"/>
        </authorList>
    </citation>
    <scope>NUCLEOTIDE SEQUENCE [LARGE SCALE GENOMIC DNA]</scope>
</reference>
<dbReference type="EMBL" id="UYRR01000430">
    <property type="protein sequence ID" value="VDK17880.1"/>
    <property type="molecule type" value="Genomic_DNA"/>
</dbReference>
<protein>
    <submittedName>
        <fullName evidence="4">Nucleotid_trans domain-containing protein</fullName>
    </submittedName>
</protein>
<dbReference type="Pfam" id="PF03407">
    <property type="entry name" value="Nucleotid_trans"/>
    <property type="match status" value="1"/>
</dbReference>
<evidence type="ECO:0000259" key="1">
    <source>
        <dbReference type="Pfam" id="PF03407"/>
    </source>
</evidence>
<dbReference type="PANTHER" id="PTHR31967:SF24">
    <property type="entry name" value="NUCLEOTIDE-DIPHOSPHO-SUGAR TRANSFERASE DOMAIN-CONTAINING PROTEIN"/>
    <property type="match status" value="1"/>
</dbReference>
<dbReference type="AlphaFoldDB" id="A0A0M3IZL1"/>
<reference evidence="4" key="1">
    <citation type="submission" date="2017-02" db="UniProtKB">
        <authorList>
            <consortium name="WormBaseParasite"/>
        </authorList>
    </citation>
    <scope>IDENTIFICATION</scope>
</reference>
<evidence type="ECO:0000313" key="4">
    <source>
        <dbReference type="WBParaSite" id="ASIM_0000069401-mRNA-1"/>
    </source>
</evidence>
<dbReference type="Proteomes" id="UP000267096">
    <property type="component" value="Unassembled WGS sequence"/>
</dbReference>